<feature type="region of interest" description="Disordered" evidence="1">
    <location>
        <begin position="1"/>
        <end position="24"/>
    </location>
</feature>
<dbReference type="EMBL" id="OZ020114">
    <property type="protein sequence ID" value="CAK9267502.1"/>
    <property type="molecule type" value="Genomic_DNA"/>
</dbReference>
<keyword evidence="3" id="KW-1185">Reference proteome</keyword>
<proteinExistence type="predicted"/>
<sequence length="222" mass="24626">MQTNDEAQGREKKQDSASPHVKKVQANRSWLEIAPPQIITVDRSPRAAKLQLDTIEEAEEQCTTSTVEYLVCEASDLFLKQLPLVMSFNCGEVAPPPFISVKNSKLKQLMRSKKLQLGTTTTLLDTILEESIHYAEHLVSEAADHVFRPLQSNVNSYLGSNLFSKYSWINNNNNNSNPETADKGTPSSLSSQLENSNLLVQQAAAGSNLVQQTGSFVQQEEF</sequence>
<evidence type="ECO:0008006" key="4">
    <source>
        <dbReference type="Google" id="ProtNLM"/>
    </source>
</evidence>
<name>A0ABP0WKW3_9BRYO</name>
<gene>
    <name evidence="2" type="ORF">CSSPJE1EN1_LOCUS12980</name>
</gene>
<evidence type="ECO:0000313" key="2">
    <source>
        <dbReference type="EMBL" id="CAK9267502.1"/>
    </source>
</evidence>
<accession>A0ABP0WKW3</accession>
<dbReference type="PANTHER" id="PTHR35101:SF12">
    <property type="entry name" value="OS02G0162600 PROTEIN"/>
    <property type="match status" value="1"/>
</dbReference>
<evidence type="ECO:0000313" key="3">
    <source>
        <dbReference type="Proteomes" id="UP001497444"/>
    </source>
</evidence>
<evidence type="ECO:0000256" key="1">
    <source>
        <dbReference type="SAM" id="MobiDB-lite"/>
    </source>
</evidence>
<reference evidence="2" key="1">
    <citation type="submission" date="2024-02" db="EMBL/GenBank/DDBJ databases">
        <authorList>
            <consortium name="ELIXIR-Norway"/>
            <consortium name="Elixir Norway"/>
        </authorList>
    </citation>
    <scope>NUCLEOTIDE SEQUENCE</scope>
</reference>
<organism evidence="2 3">
    <name type="scientific">Sphagnum jensenii</name>
    <dbReference type="NCBI Taxonomy" id="128206"/>
    <lineage>
        <taxon>Eukaryota</taxon>
        <taxon>Viridiplantae</taxon>
        <taxon>Streptophyta</taxon>
        <taxon>Embryophyta</taxon>
        <taxon>Bryophyta</taxon>
        <taxon>Sphagnophytina</taxon>
        <taxon>Sphagnopsida</taxon>
        <taxon>Sphagnales</taxon>
        <taxon>Sphagnaceae</taxon>
        <taxon>Sphagnum</taxon>
    </lineage>
</organism>
<dbReference type="PANTHER" id="PTHR35101">
    <property type="entry name" value="OS02G0162600 PROTEIN"/>
    <property type="match status" value="1"/>
</dbReference>
<dbReference type="Proteomes" id="UP001497444">
    <property type="component" value="Chromosome 19"/>
</dbReference>
<protein>
    <recommendedName>
        <fullName evidence="4">Transcription factor CBF/NF-Y/archaeal histone domain-containing protein</fullName>
    </recommendedName>
</protein>